<name>W0LBX7_9GAMM</name>
<dbReference type="EMBL" id="CP007044">
    <property type="protein sequence ID" value="AHG21251.2"/>
    <property type="molecule type" value="Genomic_DNA"/>
</dbReference>
<dbReference type="HOGENOM" id="CLU_118929_0_0_6"/>
<dbReference type="InterPro" id="IPR057087">
    <property type="entry name" value="Gp12-like"/>
</dbReference>
<dbReference type="Pfam" id="PF23961">
    <property type="entry name" value="Phage_tail_terminator_9"/>
    <property type="match status" value="1"/>
</dbReference>
<evidence type="ECO:0000313" key="3">
    <source>
        <dbReference type="Proteomes" id="UP000019030"/>
    </source>
</evidence>
<dbReference type="eggNOG" id="ENOG50304ZA">
    <property type="taxonomic scope" value="Bacteria"/>
</dbReference>
<reference evidence="2 3" key="2">
    <citation type="submission" date="2015-03" db="EMBL/GenBank/DDBJ databases">
        <authorList>
            <person name="Chan K.-G."/>
        </authorList>
    </citation>
    <scope>NUCLEOTIDE SEQUENCE [LARGE SCALE GENOMIC DNA]</scope>
    <source>
        <strain evidence="2 3">RB-25</strain>
    </source>
</reference>
<proteinExistence type="predicted"/>
<dbReference type="KEGG" id="sfo:Z042_17815"/>
<dbReference type="STRING" id="1441930.Z042_17815"/>
<sequence>MRPISSSQQDDIELERTLSRWVRGVSGLPPKHVLLHWTAEQPHQLSATEDWCSLGILKFQANDNPAFVNQTEGSAQLWRNELIEIMVSFYGPHGQRLATEFRDGVAIAQNREELTWAGLAFAASGAIVSAHELKNNQWVRRYDQHLTLQRKVVREYAIHSILEAPTHFFGE</sequence>
<protein>
    <recommendedName>
        <fullName evidence="1">Phage neck terminator protein gp12-like domain-containing protein</fullName>
    </recommendedName>
</protein>
<gene>
    <name evidence="2" type="ORF">Z042_17815</name>
</gene>
<reference evidence="2 3" key="1">
    <citation type="submission" date="2014-01" db="EMBL/GenBank/DDBJ databases">
        <title>Isolation of Serratia multitudinisentens RB-25 from Ex-Landfill site.</title>
        <authorList>
            <person name="Robson E.H.J."/>
        </authorList>
    </citation>
    <scope>NUCLEOTIDE SEQUENCE [LARGE SCALE GENOMIC DNA]</scope>
    <source>
        <strain evidence="2 3">RB-25</strain>
    </source>
</reference>
<dbReference type="AlphaFoldDB" id="W0LBX7"/>
<evidence type="ECO:0000259" key="1">
    <source>
        <dbReference type="Pfam" id="PF23961"/>
    </source>
</evidence>
<organism evidence="2 3">
    <name type="scientific">Chania multitudinisentens RB-25</name>
    <dbReference type="NCBI Taxonomy" id="1441930"/>
    <lineage>
        <taxon>Bacteria</taxon>
        <taxon>Pseudomonadati</taxon>
        <taxon>Pseudomonadota</taxon>
        <taxon>Gammaproteobacteria</taxon>
        <taxon>Enterobacterales</taxon>
        <taxon>Yersiniaceae</taxon>
        <taxon>Chania</taxon>
    </lineage>
</organism>
<accession>W0LBX7</accession>
<feature type="domain" description="Phage neck terminator protein gp12-like" evidence="1">
    <location>
        <begin position="13"/>
        <end position="169"/>
    </location>
</feature>
<dbReference type="Proteomes" id="UP000019030">
    <property type="component" value="Chromosome"/>
</dbReference>
<keyword evidence="3" id="KW-1185">Reference proteome</keyword>
<evidence type="ECO:0000313" key="2">
    <source>
        <dbReference type="EMBL" id="AHG21251.2"/>
    </source>
</evidence>